<dbReference type="EMBL" id="JBFMKM010000001">
    <property type="protein sequence ID" value="KAL1311779.1"/>
    <property type="molecule type" value="Genomic_DNA"/>
</dbReference>
<dbReference type="InterPro" id="IPR013094">
    <property type="entry name" value="AB_hydrolase_3"/>
</dbReference>
<dbReference type="InterPro" id="IPR050300">
    <property type="entry name" value="GDXG_lipolytic_enzyme"/>
</dbReference>
<evidence type="ECO:0000313" key="4">
    <source>
        <dbReference type="Proteomes" id="UP001562354"/>
    </source>
</evidence>
<reference evidence="3 4" key="1">
    <citation type="submission" date="2024-07" db="EMBL/GenBank/DDBJ databases">
        <title>Draft sequence of the Neodothiora populina.</title>
        <authorList>
            <person name="Drown D.D."/>
            <person name="Schuette U.S."/>
            <person name="Buechlein A.B."/>
            <person name="Rusch D.R."/>
            <person name="Winton L.W."/>
            <person name="Adams G.A."/>
        </authorList>
    </citation>
    <scope>NUCLEOTIDE SEQUENCE [LARGE SCALE GENOMIC DNA]</scope>
    <source>
        <strain evidence="3 4">CPC 39397</strain>
    </source>
</reference>
<dbReference type="InterPro" id="IPR029058">
    <property type="entry name" value="AB_hydrolase_fold"/>
</dbReference>
<sequence>MSTSKFQNFVTKDFVYKTVNGHDLETTVCVPKDAAPGKHPVVIHWHGGCLINGDKMYEPWVATWLVQLTESKSAIYVSPNYRLLPEATGKDIAEDMTAFYDWFKTSFADEVSKISPNVEADLTQTLVAGESAGGYLATQSALRFPEINFKAVISQYGMIDLEDRHYTEAYPKNLFGTPRVESAVEDYLKTFKPGTIRSSATDVDSTWMFVVEVMRQGRYLEFLGTDKNLFPMRLIDEAESLPPFWFISGKDDELVPIDGTERFIAKIKEKHPETPFLYTLEPGPHGFDVGNVLSDAWVKQGCEFLDKYWP</sequence>
<proteinExistence type="predicted"/>
<dbReference type="Pfam" id="PF07859">
    <property type="entry name" value="Abhydrolase_3"/>
    <property type="match status" value="1"/>
</dbReference>
<comment type="caution">
    <text evidence="3">The sequence shown here is derived from an EMBL/GenBank/DDBJ whole genome shotgun (WGS) entry which is preliminary data.</text>
</comment>
<name>A0ABR3PQF2_9PEZI</name>
<evidence type="ECO:0000259" key="2">
    <source>
        <dbReference type="Pfam" id="PF07859"/>
    </source>
</evidence>
<protein>
    <recommendedName>
        <fullName evidence="2">Alpha/beta hydrolase fold-3 domain-containing protein</fullName>
    </recommendedName>
</protein>
<keyword evidence="4" id="KW-1185">Reference proteome</keyword>
<feature type="domain" description="Alpha/beta hydrolase fold-3" evidence="2">
    <location>
        <begin position="42"/>
        <end position="189"/>
    </location>
</feature>
<organism evidence="3 4">
    <name type="scientific">Neodothiora populina</name>
    <dbReference type="NCBI Taxonomy" id="2781224"/>
    <lineage>
        <taxon>Eukaryota</taxon>
        <taxon>Fungi</taxon>
        <taxon>Dikarya</taxon>
        <taxon>Ascomycota</taxon>
        <taxon>Pezizomycotina</taxon>
        <taxon>Dothideomycetes</taxon>
        <taxon>Dothideomycetidae</taxon>
        <taxon>Dothideales</taxon>
        <taxon>Dothioraceae</taxon>
        <taxon>Neodothiora</taxon>
    </lineage>
</organism>
<dbReference type="PANTHER" id="PTHR48081">
    <property type="entry name" value="AB HYDROLASE SUPERFAMILY PROTEIN C4A8.06C"/>
    <property type="match status" value="1"/>
</dbReference>
<accession>A0ABR3PQF2</accession>
<keyword evidence="1" id="KW-0378">Hydrolase</keyword>
<dbReference type="GeneID" id="95975566"/>
<dbReference type="SUPFAM" id="SSF53474">
    <property type="entry name" value="alpha/beta-Hydrolases"/>
    <property type="match status" value="1"/>
</dbReference>
<evidence type="ECO:0000256" key="1">
    <source>
        <dbReference type="ARBA" id="ARBA00022801"/>
    </source>
</evidence>
<gene>
    <name evidence="3" type="ORF">AAFC00_001863</name>
</gene>
<evidence type="ECO:0000313" key="3">
    <source>
        <dbReference type="EMBL" id="KAL1311779.1"/>
    </source>
</evidence>
<dbReference type="Proteomes" id="UP001562354">
    <property type="component" value="Unassembled WGS sequence"/>
</dbReference>
<dbReference type="Gene3D" id="3.40.50.1820">
    <property type="entry name" value="alpha/beta hydrolase"/>
    <property type="match status" value="1"/>
</dbReference>
<dbReference type="RefSeq" id="XP_069204628.1">
    <property type="nucleotide sequence ID" value="XM_069341115.1"/>
</dbReference>
<dbReference type="PANTHER" id="PTHR48081:SF3">
    <property type="entry name" value="ALPHA_BETA HYDROLASE FOLD-3 DOMAIN-CONTAINING PROTEIN"/>
    <property type="match status" value="1"/>
</dbReference>